<proteinExistence type="predicted"/>
<name>M5EX31_9HYPH</name>
<sequence length="57" mass="6320">MFTHTAVPWRLCRLVTLNVAIRKRMHVPIPTESSSPGKPILSKLHRAEGIAGSRSTL</sequence>
<dbReference type="AlphaFoldDB" id="M5EX31"/>
<dbReference type="Proteomes" id="UP000012062">
    <property type="component" value="Unassembled WGS sequence"/>
</dbReference>
<dbReference type="EMBL" id="CAUM01000146">
    <property type="protein sequence ID" value="CCV08518.1"/>
    <property type="molecule type" value="Genomic_DNA"/>
</dbReference>
<evidence type="ECO:0000313" key="2">
    <source>
        <dbReference type="Proteomes" id="UP000012062"/>
    </source>
</evidence>
<gene>
    <name evidence="1" type="ORF">MESS2_760040</name>
</gene>
<accession>M5EX31</accession>
<reference evidence="1 2" key="1">
    <citation type="submission" date="2013-02" db="EMBL/GenBank/DDBJ databases">
        <authorList>
            <person name="Genoscope - CEA"/>
        </authorList>
    </citation>
    <scope>NUCLEOTIDE SEQUENCE [LARGE SCALE GENOMIC DNA]</scope>
    <source>
        <strain evidence="1 2">STM 2683</strain>
    </source>
</reference>
<keyword evidence="2" id="KW-1185">Reference proteome</keyword>
<evidence type="ECO:0000313" key="1">
    <source>
        <dbReference type="EMBL" id="CCV08518.1"/>
    </source>
</evidence>
<organism evidence="1 2">
    <name type="scientific">Mesorhizobium metallidurans STM 2683</name>
    <dbReference type="NCBI Taxonomy" id="1297569"/>
    <lineage>
        <taxon>Bacteria</taxon>
        <taxon>Pseudomonadati</taxon>
        <taxon>Pseudomonadota</taxon>
        <taxon>Alphaproteobacteria</taxon>
        <taxon>Hyphomicrobiales</taxon>
        <taxon>Phyllobacteriaceae</taxon>
        <taxon>Mesorhizobium</taxon>
    </lineage>
</organism>
<protein>
    <submittedName>
        <fullName evidence="1">Uncharacterized protein</fullName>
    </submittedName>
</protein>
<comment type="caution">
    <text evidence="1">The sequence shown here is derived from an EMBL/GenBank/DDBJ whole genome shotgun (WGS) entry which is preliminary data.</text>
</comment>